<reference evidence="2" key="2">
    <citation type="submission" date="2015-06" db="UniProtKB">
        <authorList>
            <consortium name="EnsemblProtists"/>
        </authorList>
    </citation>
    <scope>IDENTIFICATION</scope>
    <source>
        <strain evidence="2">Emoy2</strain>
    </source>
</reference>
<name>M4BPT5_HYAAE</name>
<organism evidence="2 3">
    <name type="scientific">Hyaloperonospora arabidopsidis (strain Emoy2)</name>
    <name type="common">Downy mildew agent</name>
    <name type="synonym">Peronospora arabidopsidis</name>
    <dbReference type="NCBI Taxonomy" id="559515"/>
    <lineage>
        <taxon>Eukaryota</taxon>
        <taxon>Sar</taxon>
        <taxon>Stramenopiles</taxon>
        <taxon>Oomycota</taxon>
        <taxon>Peronosporomycetes</taxon>
        <taxon>Peronosporales</taxon>
        <taxon>Peronosporaceae</taxon>
        <taxon>Hyaloperonospora</taxon>
    </lineage>
</organism>
<feature type="compositionally biased region" description="Basic and acidic residues" evidence="1">
    <location>
        <begin position="25"/>
        <end position="38"/>
    </location>
</feature>
<dbReference type="EnsemblProtists" id="HpaT808424">
    <property type="protein sequence ID" value="HpaP808424"/>
    <property type="gene ID" value="HpaG808424"/>
</dbReference>
<dbReference type="EMBL" id="JH598525">
    <property type="status" value="NOT_ANNOTATED_CDS"/>
    <property type="molecule type" value="Genomic_DNA"/>
</dbReference>
<evidence type="ECO:0000313" key="2">
    <source>
        <dbReference type="EnsemblProtists" id="HpaP808424"/>
    </source>
</evidence>
<dbReference type="VEuPathDB" id="FungiDB:HpaG808424"/>
<keyword evidence="3" id="KW-1185">Reference proteome</keyword>
<dbReference type="Proteomes" id="UP000011713">
    <property type="component" value="Unassembled WGS sequence"/>
</dbReference>
<proteinExistence type="predicted"/>
<protein>
    <submittedName>
        <fullName evidence="2">Uncharacterized protein</fullName>
    </submittedName>
</protein>
<accession>M4BPT5</accession>
<evidence type="ECO:0000256" key="1">
    <source>
        <dbReference type="SAM" id="MobiDB-lite"/>
    </source>
</evidence>
<dbReference type="InParanoid" id="M4BPT5"/>
<dbReference type="HOGENOM" id="CLU_2836717_0_0_1"/>
<dbReference type="AlphaFoldDB" id="M4BPT5"/>
<feature type="region of interest" description="Disordered" evidence="1">
    <location>
        <begin position="19"/>
        <end position="38"/>
    </location>
</feature>
<sequence length="66" mass="7461">MVRRTRTFTLSQLRLEAVNPNDSGTRSRDGISGQKDRKSSIEILDKVILMEIRSTQLESPKKTSIA</sequence>
<evidence type="ECO:0000313" key="3">
    <source>
        <dbReference type="Proteomes" id="UP000011713"/>
    </source>
</evidence>
<reference evidence="3" key="1">
    <citation type="journal article" date="2010" name="Science">
        <title>Signatures of adaptation to obligate biotrophy in the Hyaloperonospora arabidopsidis genome.</title>
        <authorList>
            <person name="Baxter L."/>
            <person name="Tripathy S."/>
            <person name="Ishaque N."/>
            <person name="Boot N."/>
            <person name="Cabral A."/>
            <person name="Kemen E."/>
            <person name="Thines M."/>
            <person name="Ah-Fong A."/>
            <person name="Anderson R."/>
            <person name="Badejoko W."/>
            <person name="Bittner-Eddy P."/>
            <person name="Boore J.L."/>
            <person name="Chibucos M.C."/>
            <person name="Coates M."/>
            <person name="Dehal P."/>
            <person name="Delehaunty K."/>
            <person name="Dong S."/>
            <person name="Downton P."/>
            <person name="Dumas B."/>
            <person name="Fabro G."/>
            <person name="Fronick C."/>
            <person name="Fuerstenberg S.I."/>
            <person name="Fulton L."/>
            <person name="Gaulin E."/>
            <person name="Govers F."/>
            <person name="Hughes L."/>
            <person name="Humphray S."/>
            <person name="Jiang R.H."/>
            <person name="Judelson H."/>
            <person name="Kamoun S."/>
            <person name="Kyung K."/>
            <person name="Meijer H."/>
            <person name="Minx P."/>
            <person name="Morris P."/>
            <person name="Nelson J."/>
            <person name="Phuntumart V."/>
            <person name="Qutob D."/>
            <person name="Rehmany A."/>
            <person name="Rougon-Cardoso A."/>
            <person name="Ryden P."/>
            <person name="Torto-Alalibo T."/>
            <person name="Studholme D."/>
            <person name="Wang Y."/>
            <person name="Win J."/>
            <person name="Wood J."/>
            <person name="Clifton S.W."/>
            <person name="Rogers J."/>
            <person name="Van den Ackerveken G."/>
            <person name="Jones J.D."/>
            <person name="McDowell J.M."/>
            <person name="Beynon J."/>
            <person name="Tyler B.M."/>
        </authorList>
    </citation>
    <scope>NUCLEOTIDE SEQUENCE [LARGE SCALE GENOMIC DNA]</scope>
    <source>
        <strain evidence="3">Emoy2</strain>
    </source>
</reference>